<keyword evidence="5" id="KW-0479">Metal-binding</keyword>
<keyword evidence="4" id="KW-0235">DNA replication</keyword>
<dbReference type="InterPro" id="IPR047127">
    <property type="entry name" value="MutT-like"/>
</dbReference>
<dbReference type="Gene3D" id="3.90.79.10">
    <property type="entry name" value="Nucleoside Triphosphate Pyrophosphohydrolase"/>
    <property type="match status" value="1"/>
</dbReference>
<dbReference type="InterPro" id="IPR015797">
    <property type="entry name" value="NUDIX_hydrolase-like_dom_sf"/>
</dbReference>
<dbReference type="GO" id="GO:0016787">
    <property type="term" value="F:hydrolase activity"/>
    <property type="evidence" value="ECO:0007669"/>
    <property type="project" value="UniProtKB-KW"/>
</dbReference>
<reference evidence="15" key="1">
    <citation type="journal article" date="2019" name="Int. J. Syst. Evol. Microbiol.">
        <title>The Global Catalogue of Microorganisms (GCM) 10K type strain sequencing project: providing services to taxonomists for standard genome sequencing and annotation.</title>
        <authorList>
            <consortium name="The Broad Institute Genomics Platform"/>
            <consortium name="The Broad Institute Genome Sequencing Center for Infectious Disease"/>
            <person name="Wu L."/>
            <person name="Ma J."/>
        </authorList>
    </citation>
    <scope>NUCLEOTIDE SEQUENCE [LARGE SCALE GENOMIC DNA]</scope>
    <source>
        <strain evidence="15">CGMCC 1.10363</strain>
    </source>
</reference>
<evidence type="ECO:0000256" key="3">
    <source>
        <dbReference type="ARBA" id="ARBA00022457"/>
    </source>
</evidence>
<dbReference type="PRINTS" id="PR00502">
    <property type="entry name" value="NUDIXFAMILY"/>
</dbReference>
<evidence type="ECO:0000256" key="4">
    <source>
        <dbReference type="ARBA" id="ARBA00022705"/>
    </source>
</evidence>
<dbReference type="InterPro" id="IPR020476">
    <property type="entry name" value="Nudix_hydrolase"/>
</dbReference>
<evidence type="ECO:0000256" key="12">
    <source>
        <dbReference type="RuleBase" id="RU003476"/>
    </source>
</evidence>
<name>A0ABV8Q6R4_9MICO</name>
<evidence type="ECO:0000256" key="9">
    <source>
        <dbReference type="ARBA" id="ARBA00023204"/>
    </source>
</evidence>
<evidence type="ECO:0000256" key="5">
    <source>
        <dbReference type="ARBA" id="ARBA00022723"/>
    </source>
</evidence>
<comment type="catalytic activity">
    <reaction evidence="10">
        <text>8-oxo-dGTP + H2O = 8-oxo-dGMP + diphosphate + H(+)</text>
        <dbReference type="Rhea" id="RHEA:31575"/>
        <dbReference type="ChEBI" id="CHEBI:15377"/>
        <dbReference type="ChEBI" id="CHEBI:15378"/>
        <dbReference type="ChEBI" id="CHEBI:33019"/>
        <dbReference type="ChEBI" id="CHEBI:63224"/>
        <dbReference type="ChEBI" id="CHEBI:77896"/>
        <dbReference type="EC" id="3.6.1.55"/>
    </reaction>
</comment>
<dbReference type="Proteomes" id="UP001595900">
    <property type="component" value="Unassembled WGS sequence"/>
</dbReference>
<organism evidence="14 15">
    <name type="scientific">Gryllotalpicola reticulitermitis</name>
    <dbReference type="NCBI Taxonomy" id="1184153"/>
    <lineage>
        <taxon>Bacteria</taxon>
        <taxon>Bacillati</taxon>
        <taxon>Actinomycetota</taxon>
        <taxon>Actinomycetes</taxon>
        <taxon>Micrococcales</taxon>
        <taxon>Microbacteriaceae</taxon>
        <taxon>Gryllotalpicola</taxon>
    </lineage>
</organism>
<keyword evidence="3" id="KW-0515">Mutator protein</keyword>
<evidence type="ECO:0000256" key="11">
    <source>
        <dbReference type="ARBA" id="ARBA00038905"/>
    </source>
</evidence>
<keyword evidence="9" id="KW-0234">DNA repair</keyword>
<evidence type="ECO:0000256" key="1">
    <source>
        <dbReference type="ARBA" id="ARBA00001946"/>
    </source>
</evidence>
<evidence type="ECO:0000256" key="2">
    <source>
        <dbReference type="ARBA" id="ARBA00005582"/>
    </source>
</evidence>
<evidence type="ECO:0000313" key="14">
    <source>
        <dbReference type="EMBL" id="MFC4244057.1"/>
    </source>
</evidence>
<keyword evidence="8" id="KW-0460">Magnesium</keyword>
<protein>
    <recommendedName>
        <fullName evidence="11">8-oxo-dGTP diphosphatase</fullName>
        <ecNumber evidence="11">3.6.1.55</ecNumber>
    </recommendedName>
</protein>
<keyword evidence="15" id="KW-1185">Reference proteome</keyword>
<keyword evidence="7 12" id="KW-0378">Hydrolase</keyword>
<dbReference type="RefSeq" id="WP_390229124.1">
    <property type="nucleotide sequence ID" value="NZ_JBHSCN010000005.1"/>
</dbReference>
<dbReference type="InterPro" id="IPR020084">
    <property type="entry name" value="NUDIX_hydrolase_CS"/>
</dbReference>
<dbReference type="PROSITE" id="PS51462">
    <property type="entry name" value="NUDIX"/>
    <property type="match status" value="1"/>
</dbReference>
<feature type="domain" description="Nudix hydrolase" evidence="13">
    <location>
        <begin position="2"/>
        <end position="128"/>
    </location>
</feature>
<dbReference type="Pfam" id="PF00293">
    <property type="entry name" value="NUDIX"/>
    <property type="match status" value="1"/>
</dbReference>
<evidence type="ECO:0000256" key="7">
    <source>
        <dbReference type="ARBA" id="ARBA00022801"/>
    </source>
</evidence>
<dbReference type="EC" id="3.6.1.55" evidence="11"/>
<evidence type="ECO:0000256" key="10">
    <source>
        <dbReference type="ARBA" id="ARBA00035861"/>
    </source>
</evidence>
<dbReference type="PANTHER" id="PTHR47707">
    <property type="entry name" value="8-OXO-DGTP DIPHOSPHATASE"/>
    <property type="match status" value="1"/>
</dbReference>
<comment type="similarity">
    <text evidence="2 12">Belongs to the Nudix hydrolase family.</text>
</comment>
<dbReference type="EMBL" id="JBHSCN010000005">
    <property type="protein sequence ID" value="MFC4244057.1"/>
    <property type="molecule type" value="Genomic_DNA"/>
</dbReference>
<dbReference type="InterPro" id="IPR000086">
    <property type="entry name" value="NUDIX_hydrolase_dom"/>
</dbReference>
<dbReference type="PANTHER" id="PTHR47707:SF1">
    <property type="entry name" value="NUDIX HYDROLASE FAMILY PROTEIN"/>
    <property type="match status" value="1"/>
</dbReference>
<comment type="cofactor">
    <cofactor evidence="1">
        <name>Mg(2+)</name>
        <dbReference type="ChEBI" id="CHEBI:18420"/>
    </cofactor>
</comment>
<evidence type="ECO:0000256" key="6">
    <source>
        <dbReference type="ARBA" id="ARBA00022763"/>
    </source>
</evidence>
<evidence type="ECO:0000256" key="8">
    <source>
        <dbReference type="ARBA" id="ARBA00022842"/>
    </source>
</evidence>
<dbReference type="SUPFAM" id="SSF55811">
    <property type="entry name" value="Nudix"/>
    <property type="match status" value="1"/>
</dbReference>
<dbReference type="PROSITE" id="PS00893">
    <property type="entry name" value="NUDIX_BOX"/>
    <property type="match status" value="1"/>
</dbReference>
<evidence type="ECO:0000259" key="13">
    <source>
        <dbReference type="PROSITE" id="PS51462"/>
    </source>
</evidence>
<accession>A0ABV8Q6R4</accession>
<keyword evidence="6" id="KW-0227">DNA damage</keyword>
<sequence length="129" mass="14211">MTTPLIVVAAVFERDGRILACRRAPGRFDAGRWEFPGGKVEAGETPENALVREIDEELGTSIEVLRAVDRTATHVGERVIDLASYLVRPLSDYPTTSSDHDTLRWVAKTDLAALRWALPDLPTVARLTA</sequence>
<proteinExistence type="inferred from homology"/>
<gene>
    <name evidence="14" type="ORF">ACFOYW_11795</name>
</gene>
<dbReference type="CDD" id="cd03425">
    <property type="entry name" value="NUDIX_MutT_NudA_like"/>
    <property type="match status" value="1"/>
</dbReference>
<evidence type="ECO:0000313" key="15">
    <source>
        <dbReference type="Proteomes" id="UP001595900"/>
    </source>
</evidence>
<comment type="caution">
    <text evidence="14">The sequence shown here is derived from an EMBL/GenBank/DDBJ whole genome shotgun (WGS) entry which is preliminary data.</text>
</comment>